<sequence length="151" mass="17209">MKNLMMALALLVGLNAAQAQTSNDTNKDGQKRNRAKMERNGFSKDPEARAKAKLEHLNKELNLTSSQKESIHKLLLDQSKNAQALYNTSDGKRDAERNNMKELRAQTDRKIEALLDNNQKQKYAELLKKQAERRSTDGKRSGAKWEGRKRS</sequence>
<feature type="signal peptide" evidence="2">
    <location>
        <begin position="1"/>
        <end position="19"/>
    </location>
</feature>
<proteinExistence type="predicted"/>
<evidence type="ECO:0000256" key="2">
    <source>
        <dbReference type="SAM" id="SignalP"/>
    </source>
</evidence>
<evidence type="ECO:0000313" key="4">
    <source>
        <dbReference type="Proteomes" id="UP001597418"/>
    </source>
</evidence>
<name>A0ABW5UBJ9_9SPHI</name>
<evidence type="ECO:0000256" key="1">
    <source>
        <dbReference type="SAM" id="MobiDB-lite"/>
    </source>
</evidence>
<comment type="caution">
    <text evidence="3">The sequence shown here is derived from an EMBL/GenBank/DDBJ whole genome shotgun (WGS) entry which is preliminary data.</text>
</comment>
<reference evidence="4" key="1">
    <citation type="journal article" date="2019" name="Int. J. Syst. Evol. Microbiol.">
        <title>The Global Catalogue of Microorganisms (GCM) 10K type strain sequencing project: providing services to taxonomists for standard genome sequencing and annotation.</title>
        <authorList>
            <consortium name="The Broad Institute Genomics Platform"/>
            <consortium name="The Broad Institute Genome Sequencing Center for Infectious Disease"/>
            <person name="Wu L."/>
            <person name="Ma J."/>
        </authorList>
    </citation>
    <scope>NUCLEOTIDE SEQUENCE [LARGE SCALE GENOMIC DNA]</scope>
    <source>
        <strain evidence="4">KCTC 42247</strain>
    </source>
</reference>
<evidence type="ECO:0008006" key="5">
    <source>
        <dbReference type="Google" id="ProtNLM"/>
    </source>
</evidence>
<feature type="compositionally biased region" description="Basic and acidic residues" evidence="1">
    <location>
        <begin position="25"/>
        <end position="49"/>
    </location>
</feature>
<dbReference type="RefSeq" id="WP_066756312.1">
    <property type="nucleotide sequence ID" value="NZ_JBHUMB010000006.1"/>
</dbReference>
<accession>A0ABW5UBJ9</accession>
<feature type="region of interest" description="Disordered" evidence="1">
    <location>
        <begin position="125"/>
        <end position="151"/>
    </location>
</feature>
<evidence type="ECO:0000313" key="3">
    <source>
        <dbReference type="EMBL" id="MFD2743203.1"/>
    </source>
</evidence>
<protein>
    <recommendedName>
        <fullName evidence="5">DUF4890 domain-containing protein</fullName>
    </recommendedName>
</protein>
<dbReference type="Proteomes" id="UP001597418">
    <property type="component" value="Unassembled WGS sequence"/>
</dbReference>
<keyword evidence="4" id="KW-1185">Reference proteome</keyword>
<keyword evidence="2" id="KW-0732">Signal</keyword>
<dbReference type="EMBL" id="JBHUMB010000006">
    <property type="protein sequence ID" value="MFD2743203.1"/>
    <property type="molecule type" value="Genomic_DNA"/>
</dbReference>
<organism evidence="3 4">
    <name type="scientific">Sphingobacterium populi</name>
    <dbReference type="NCBI Taxonomy" id="1812824"/>
    <lineage>
        <taxon>Bacteria</taxon>
        <taxon>Pseudomonadati</taxon>
        <taxon>Bacteroidota</taxon>
        <taxon>Sphingobacteriia</taxon>
        <taxon>Sphingobacteriales</taxon>
        <taxon>Sphingobacteriaceae</taxon>
        <taxon>Sphingobacterium</taxon>
    </lineage>
</organism>
<feature type="region of interest" description="Disordered" evidence="1">
    <location>
        <begin position="20"/>
        <end position="49"/>
    </location>
</feature>
<gene>
    <name evidence="3" type="ORF">ACFSQ6_07320</name>
</gene>
<feature type="chain" id="PRO_5045537287" description="DUF4890 domain-containing protein" evidence="2">
    <location>
        <begin position="20"/>
        <end position="151"/>
    </location>
</feature>